<evidence type="ECO:0000313" key="2">
    <source>
        <dbReference type="Proteomes" id="UP001630127"/>
    </source>
</evidence>
<accession>A0ABD2XYP2</accession>
<name>A0ABD2XYP2_9GENT</name>
<evidence type="ECO:0000313" key="1">
    <source>
        <dbReference type="EMBL" id="KAL3499891.1"/>
    </source>
</evidence>
<dbReference type="AlphaFoldDB" id="A0ABD2XYP2"/>
<gene>
    <name evidence="1" type="ORF">ACH5RR_038984</name>
</gene>
<organism evidence="1 2">
    <name type="scientific">Cinchona calisaya</name>
    <dbReference type="NCBI Taxonomy" id="153742"/>
    <lineage>
        <taxon>Eukaryota</taxon>
        <taxon>Viridiplantae</taxon>
        <taxon>Streptophyta</taxon>
        <taxon>Embryophyta</taxon>
        <taxon>Tracheophyta</taxon>
        <taxon>Spermatophyta</taxon>
        <taxon>Magnoliopsida</taxon>
        <taxon>eudicotyledons</taxon>
        <taxon>Gunneridae</taxon>
        <taxon>Pentapetalae</taxon>
        <taxon>asterids</taxon>
        <taxon>lamiids</taxon>
        <taxon>Gentianales</taxon>
        <taxon>Rubiaceae</taxon>
        <taxon>Cinchonoideae</taxon>
        <taxon>Cinchoneae</taxon>
        <taxon>Cinchona</taxon>
    </lineage>
</organism>
<reference evidence="1 2" key="1">
    <citation type="submission" date="2024-11" db="EMBL/GenBank/DDBJ databases">
        <title>A near-complete genome assembly of Cinchona calisaya.</title>
        <authorList>
            <person name="Lian D.C."/>
            <person name="Zhao X.W."/>
            <person name="Wei L."/>
        </authorList>
    </citation>
    <scope>NUCLEOTIDE SEQUENCE [LARGE SCALE GENOMIC DNA]</scope>
    <source>
        <tissue evidence="1">Nenye</tissue>
    </source>
</reference>
<comment type="caution">
    <text evidence="1">The sequence shown here is derived from an EMBL/GenBank/DDBJ whole genome shotgun (WGS) entry which is preliminary data.</text>
</comment>
<dbReference type="EMBL" id="JBJUIK010000016">
    <property type="protein sequence ID" value="KAL3499891.1"/>
    <property type="molecule type" value="Genomic_DNA"/>
</dbReference>
<dbReference type="Proteomes" id="UP001630127">
    <property type="component" value="Unassembled WGS sequence"/>
</dbReference>
<keyword evidence="2" id="KW-1185">Reference proteome</keyword>
<protein>
    <submittedName>
        <fullName evidence="1">Uncharacterized protein</fullName>
    </submittedName>
</protein>
<proteinExistence type="predicted"/>
<sequence length="150" mass="16036">MRHQSTIESFDATQLEEHPAVIFNSFSSTPQNLQNIHPMVAPLDLLNSANDDLNFGVDRMTTVIQQHATTIAVPLATTNYKSAAPCSVKKGVISTSCGFSVRARTDIDAAVIISDKINTNAAAITNATMDVEKAATVQEFANSDASVPRS</sequence>